<dbReference type="EMBL" id="JAAOAO010000467">
    <property type="protein sequence ID" value="KAF5540364.1"/>
    <property type="molecule type" value="Genomic_DNA"/>
</dbReference>
<dbReference type="InterPro" id="IPR058525">
    <property type="entry name" value="DUF8212"/>
</dbReference>
<dbReference type="Pfam" id="PF26640">
    <property type="entry name" value="DUF8212"/>
    <property type="match status" value="1"/>
</dbReference>
<protein>
    <submittedName>
        <fullName evidence="3">Heterokaryon incompatibility protein het-E-1</fullName>
    </submittedName>
</protein>
<evidence type="ECO:0000313" key="4">
    <source>
        <dbReference type="Proteomes" id="UP000574317"/>
    </source>
</evidence>
<dbReference type="AlphaFoldDB" id="A0A8H5INX3"/>
<evidence type="ECO:0000259" key="2">
    <source>
        <dbReference type="Pfam" id="PF26640"/>
    </source>
</evidence>
<dbReference type="InterPro" id="IPR010730">
    <property type="entry name" value="HET"/>
</dbReference>
<proteinExistence type="predicted"/>
<name>A0A8H5INX3_9HYPO</name>
<accession>A0A8H5INX3</accession>
<evidence type="ECO:0000259" key="1">
    <source>
        <dbReference type="Pfam" id="PF06985"/>
    </source>
</evidence>
<dbReference type="PANTHER" id="PTHR10622">
    <property type="entry name" value="HET DOMAIN-CONTAINING PROTEIN"/>
    <property type="match status" value="1"/>
</dbReference>
<feature type="domain" description="Heterokaryon incompatibility" evidence="1">
    <location>
        <begin position="21"/>
        <end position="109"/>
    </location>
</feature>
<sequence length="549" mass="62723">MYLINVSTLKLEEFYSSVPQYAILSHTWGQASEEVLFQEMIANTSDVKVKKGYRKIELCAKQAQKDGLGYCWVDTCCIDKSSSAELSEAINSMFSWYRNSAVCYIYLEDVVHREHSGRVDESLAEARWFTRGWTLQELLAPRARQFFDANWTMIGEISKNRYREHLVNGFFRMDTTADEEGDPQELEGMSMASLASLASQVARITGIPTKVLYVGDLGSFSAATRMSWAARRRTTRIEDQAYCLLGIFDVHMPLLYGEGKHAFIRLQEEIIRKQPDHTLFAWRSEPTSPAPTFSGLLAPSPWNFDSDHCRGILPKQVDIPYEMTNKGLHLQVRLVEYDAGSDEFYAILDITHQSNPRKDIWYGIRLGRLDSCGQYARINTGEQLVREVETTRRLSIKPTHIYIQHFIRHNSPIYGRNQPSTVVLGCAMETMSLTVLEASGSKSWDSESFTFLPSKDDLFYARLAFQCKPNLKGSSPLTIGWIVRKDDIEGIKSHLAILKEKNDLYRPNTLWENGIRSGMVKIYPQSTYHIRDGEMVAMIALHDQIILKN</sequence>
<keyword evidence="4" id="KW-1185">Reference proteome</keyword>
<dbReference type="PANTHER" id="PTHR10622:SF10">
    <property type="entry name" value="HET DOMAIN-CONTAINING PROTEIN"/>
    <property type="match status" value="1"/>
</dbReference>
<gene>
    <name evidence="3" type="ORF">FNAPI_10527</name>
</gene>
<feature type="domain" description="DUF8212" evidence="2">
    <location>
        <begin position="261"/>
        <end position="286"/>
    </location>
</feature>
<dbReference type="Pfam" id="PF06985">
    <property type="entry name" value="HET"/>
    <property type="match status" value="1"/>
</dbReference>
<organism evidence="3 4">
    <name type="scientific">Fusarium napiforme</name>
    <dbReference type="NCBI Taxonomy" id="42672"/>
    <lineage>
        <taxon>Eukaryota</taxon>
        <taxon>Fungi</taxon>
        <taxon>Dikarya</taxon>
        <taxon>Ascomycota</taxon>
        <taxon>Pezizomycotina</taxon>
        <taxon>Sordariomycetes</taxon>
        <taxon>Hypocreomycetidae</taxon>
        <taxon>Hypocreales</taxon>
        <taxon>Nectriaceae</taxon>
        <taxon>Fusarium</taxon>
        <taxon>Fusarium fujikuroi species complex</taxon>
    </lineage>
</organism>
<evidence type="ECO:0000313" key="3">
    <source>
        <dbReference type="EMBL" id="KAF5540364.1"/>
    </source>
</evidence>
<comment type="caution">
    <text evidence="3">The sequence shown here is derived from an EMBL/GenBank/DDBJ whole genome shotgun (WGS) entry which is preliminary data.</text>
</comment>
<dbReference type="Proteomes" id="UP000574317">
    <property type="component" value="Unassembled WGS sequence"/>
</dbReference>
<reference evidence="3 4" key="1">
    <citation type="submission" date="2020-05" db="EMBL/GenBank/DDBJ databases">
        <title>Identification and distribution of gene clusters putatively required for synthesis of sphingolipid metabolism inhibitors in phylogenetically diverse species of the filamentous fungus Fusarium.</title>
        <authorList>
            <person name="Kim H.-S."/>
            <person name="Busman M."/>
            <person name="Brown D.W."/>
            <person name="Divon H."/>
            <person name="Uhlig S."/>
            <person name="Proctor R.H."/>
        </authorList>
    </citation>
    <scope>NUCLEOTIDE SEQUENCE [LARGE SCALE GENOMIC DNA]</scope>
    <source>
        <strain evidence="3 4">NRRL 25196</strain>
    </source>
</reference>